<proteinExistence type="predicted"/>
<evidence type="ECO:0000313" key="3">
    <source>
        <dbReference type="Proteomes" id="UP000199659"/>
    </source>
</evidence>
<keyword evidence="1" id="KW-0472">Membrane</keyword>
<dbReference type="STRING" id="37658.SAMN05661086_01641"/>
<dbReference type="AlphaFoldDB" id="A0A1I6JFU3"/>
<protein>
    <submittedName>
        <fullName evidence="2">Uncharacterized protein</fullName>
    </submittedName>
</protein>
<sequence>MRVKKKLMEQEGAAMIEICIGVLVAGMILTLILQTISVMIYRYQMGTFADKVGEIISVSGKYDSEVQEVVKEYVESTNLQNVAISLEGTEYMEGTEKIQLNSCIRITVSASYQIGFDFANVPISLRNVSQTRSDVYWK</sequence>
<dbReference type="Pfam" id="PF14208">
    <property type="entry name" value="DUF4320"/>
    <property type="match status" value="1"/>
</dbReference>
<gene>
    <name evidence="2" type="ORF">SAMN05661086_01641</name>
</gene>
<organism evidence="2 3">
    <name type="scientific">Anaeromicropila populeti</name>
    <dbReference type="NCBI Taxonomy" id="37658"/>
    <lineage>
        <taxon>Bacteria</taxon>
        <taxon>Bacillati</taxon>
        <taxon>Bacillota</taxon>
        <taxon>Clostridia</taxon>
        <taxon>Lachnospirales</taxon>
        <taxon>Lachnospiraceae</taxon>
        <taxon>Anaeromicropila</taxon>
    </lineage>
</organism>
<dbReference type="OrthoDB" id="9800249at2"/>
<name>A0A1I6JFU3_9FIRM</name>
<dbReference type="RefSeq" id="WP_092560198.1">
    <property type="nucleotide sequence ID" value="NZ_FOYZ01000005.1"/>
</dbReference>
<dbReference type="Proteomes" id="UP000199659">
    <property type="component" value="Unassembled WGS sequence"/>
</dbReference>
<keyword evidence="1" id="KW-0812">Transmembrane</keyword>
<accession>A0A1I6JFU3</accession>
<feature type="transmembrane region" description="Helical" evidence="1">
    <location>
        <begin position="12"/>
        <end position="33"/>
    </location>
</feature>
<evidence type="ECO:0000256" key="1">
    <source>
        <dbReference type="SAM" id="Phobius"/>
    </source>
</evidence>
<keyword evidence="3" id="KW-1185">Reference proteome</keyword>
<evidence type="ECO:0000313" key="2">
    <source>
        <dbReference type="EMBL" id="SFR77729.1"/>
    </source>
</evidence>
<dbReference type="InterPro" id="IPR025469">
    <property type="entry name" value="DUF4320"/>
</dbReference>
<dbReference type="EMBL" id="FOYZ01000005">
    <property type="protein sequence ID" value="SFR77729.1"/>
    <property type="molecule type" value="Genomic_DNA"/>
</dbReference>
<reference evidence="2 3" key="1">
    <citation type="submission" date="2016-10" db="EMBL/GenBank/DDBJ databases">
        <authorList>
            <person name="de Groot N.N."/>
        </authorList>
    </citation>
    <scope>NUCLEOTIDE SEQUENCE [LARGE SCALE GENOMIC DNA]</scope>
    <source>
        <strain evidence="2 3">743A</strain>
    </source>
</reference>
<keyword evidence="1" id="KW-1133">Transmembrane helix</keyword>